<dbReference type="PANTHER" id="PTHR43177">
    <property type="entry name" value="PROTEIN NRFC"/>
    <property type="match status" value="1"/>
</dbReference>
<dbReference type="OrthoDB" id="1723058at2"/>
<evidence type="ECO:0000313" key="10">
    <source>
        <dbReference type="Proteomes" id="UP000013520"/>
    </source>
</evidence>
<dbReference type="Pfam" id="PF13247">
    <property type="entry name" value="Fer4_11"/>
    <property type="match status" value="1"/>
</dbReference>
<dbReference type="InterPro" id="IPR050954">
    <property type="entry name" value="ET_IronSulfur_Cluster-Binding"/>
</dbReference>
<keyword evidence="2" id="KW-0004">4Fe-4S</keyword>
<keyword evidence="1" id="KW-0813">Transport</keyword>
<dbReference type="GO" id="GO:0051539">
    <property type="term" value="F:4 iron, 4 sulfur cluster binding"/>
    <property type="evidence" value="ECO:0007669"/>
    <property type="project" value="UniProtKB-KW"/>
</dbReference>
<dbReference type="PANTHER" id="PTHR43177:SF5">
    <property type="entry name" value="ANAEROBIC DIMETHYL SULFOXIDE REDUCTASE CHAIN B-RELATED"/>
    <property type="match status" value="1"/>
</dbReference>
<sequence>MRRILINRELCQGCRNCQLACMAEHTEAKSVLTLDLEDPANQARNFVEAGVDGRPVPLLCRHCDDPACATACMSGALRKDPQTGIVEHDPVRCAGCWMCVMSCPYGIIRPDKRAGKTTVKCDFCATRPVPRCVQACPSGAITLIELDSQGGLKEVIPQEQTPESEVGMR</sequence>
<evidence type="ECO:0000259" key="8">
    <source>
        <dbReference type="PROSITE" id="PS51379"/>
    </source>
</evidence>
<feature type="domain" description="4Fe-4S ferredoxin-type" evidence="8">
    <location>
        <begin position="84"/>
        <end position="113"/>
    </location>
</feature>
<dbReference type="AlphaFoldDB" id="R4KGY1"/>
<accession>R4KGY1</accession>
<feature type="domain" description="4Fe-4S ferredoxin-type" evidence="8">
    <location>
        <begin position="2"/>
        <end position="31"/>
    </location>
</feature>
<proteinExistence type="predicted"/>
<dbReference type="InterPro" id="IPR017900">
    <property type="entry name" value="4Fe4S_Fe_S_CS"/>
</dbReference>
<evidence type="ECO:0000256" key="7">
    <source>
        <dbReference type="ARBA" id="ARBA00023014"/>
    </source>
</evidence>
<organism evidence="9 10">
    <name type="scientific">Desulfoscipio gibsoniae DSM 7213</name>
    <dbReference type="NCBI Taxonomy" id="767817"/>
    <lineage>
        <taxon>Bacteria</taxon>
        <taxon>Bacillati</taxon>
        <taxon>Bacillota</taxon>
        <taxon>Clostridia</taxon>
        <taxon>Eubacteriales</taxon>
        <taxon>Desulfallaceae</taxon>
        <taxon>Desulfoscipio</taxon>
    </lineage>
</organism>
<dbReference type="PROSITE" id="PS51379">
    <property type="entry name" value="4FE4S_FER_2"/>
    <property type="match status" value="2"/>
</dbReference>
<name>R4KGY1_9FIRM</name>
<evidence type="ECO:0000256" key="1">
    <source>
        <dbReference type="ARBA" id="ARBA00022448"/>
    </source>
</evidence>
<dbReference type="RefSeq" id="WP_006520674.1">
    <property type="nucleotide sequence ID" value="NC_021184.1"/>
</dbReference>
<dbReference type="EMBL" id="CP003273">
    <property type="protein sequence ID" value="AGL02453.1"/>
    <property type="molecule type" value="Genomic_DNA"/>
</dbReference>
<dbReference type="InterPro" id="IPR017896">
    <property type="entry name" value="4Fe4S_Fe-S-bd"/>
</dbReference>
<evidence type="ECO:0000256" key="4">
    <source>
        <dbReference type="ARBA" id="ARBA00022737"/>
    </source>
</evidence>
<evidence type="ECO:0000256" key="6">
    <source>
        <dbReference type="ARBA" id="ARBA00023004"/>
    </source>
</evidence>
<keyword evidence="5" id="KW-0249">Electron transport</keyword>
<dbReference type="PROSITE" id="PS00198">
    <property type="entry name" value="4FE4S_FER_1"/>
    <property type="match status" value="1"/>
</dbReference>
<evidence type="ECO:0000256" key="2">
    <source>
        <dbReference type="ARBA" id="ARBA00022485"/>
    </source>
</evidence>
<evidence type="ECO:0000256" key="3">
    <source>
        <dbReference type="ARBA" id="ARBA00022723"/>
    </source>
</evidence>
<dbReference type="CDD" id="cd10563">
    <property type="entry name" value="CooF_like"/>
    <property type="match status" value="1"/>
</dbReference>
<evidence type="ECO:0000313" key="9">
    <source>
        <dbReference type="EMBL" id="AGL02453.1"/>
    </source>
</evidence>
<dbReference type="GO" id="GO:0046872">
    <property type="term" value="F:metal ion binding"/>
    <property type="evidence" value="ECO:0007669"/>
    <property type="project" value="UniProtKB-KW"/>
</dbReference>
<dbReference type="SUPFAM" id="SSF54862">
    <property type="entry name" value="4Fe-4S ferredoxins"/>
    <property type="match status" value="1"/>
</dbReference>
<dbReference type="Proteomes" id="UP000013520">
    <property type="component" value="Chromosome"/>
</dbReference>
<dbReference type="eggNOG" id="COG1142">
    <property type="taxonomic scope" value="Bacteria"/>
</dbReference>
<protein>
    <submittedName>
        <fullName evidence="9">Fe-S-cluster-containing hydrogenase subunit</fullName>
    </submittedName>
</protein>
<keyword evidence="4" id="KW-0677">Repeat</keyword>
<reference evidence="9 10" key="1">
    <citation type="submission" date="2012-01" db="EMBL/GenBank/DDBJ databases">
        <title>Complete sequence of Desulfotomaculum gibsoniae DSM 7213.</title>
        <authorList>
            <consortium name="US DOE Joint Genome Institute"/>
            <person name="Lucas S."/>
            <person name="Han J."/>
            <person name="Lapidus A."/>
            <person name="Cheng J.-F."/>
            <person name="Goodwin L."/>
            <person name="Pitluck S."/>
            <person name="Peters L."/>
            <person name="Ovchinnikova G."/>
            <person name="Teshima H."/>
            <person name="Detter J.C."/>
            <person name="Han C."/>
            <person name="Tapia R."/>
            <person name="Land M."/>
            <person name="Hauser L."/>
            <person name="Kyrpides N."/>
            <person name="Ivanova N."/>
            <person name="Pagani I."/>
            <person name="Parshina S."/>
            <person name="Plugge C."/>
            <person name="Muyzer G."/>
            <person name="Kuever J."/>
            <person name="Ivanova A."/>
            <person name="Nazina T."/>
            <person name="Klenk H.-P."/>
            <person name="Brambilla E."/>
            <person name="Spring S."/>
            <person name="Stams A.F."/>
            <person name="Woyke T."/>
        </authorList>
    </citation>
    <scope>NUCLEOTIDE SEQUENCE [LARGE SCALE GENOMIC DNA]</scope>
    <source>
        <strain evidence="9 10">DSM 7213</strain>
    </source>
</reference>
<dbReference type="HOGENOM" id="CLU_043374_3_1_9"/>
<keyword evidence="6" id="KW-0408">Iron</keyword>
<dbReference type="KEGG" id="dgi:Desgi_3079"/>
<keyword evidence="7" id="KW-0411">Iron-sulfur</keyword>
<dbReference type="Gene3D" id="3.30.70.20">
    <property type="match status" value="2"/>
</dbReference>
<keyword evidence="10" id="KW-1185">Reference proteome</keyword>
<dbReference type="STRING" id="767817.Desgi_3079"/>
<gene>
    <name evidence="9" type="ORF">Desgi_3079</name>
</gene>
<keyword evidence="3" id="KW-0479">Metal-binding</keyword>
<evidence type="ECO:0000256" key="5">
    <source>
        <dbReference type="ARBA" id="ARBA00022982"/>
    </source>
</evidence>